<sequence length="135" mass="13969">MKIHRTCGAGAILVVLTLLCVGCAAGERAATSSTVADDFLAAVEAGDARAACALIAPKTREAFEFGEGESCVDSLGSLDLPAGGTVDEVEVWGDRAQAIGETDTLFLVETHSGWRVAAAGCLRTEDETYDCLLSD</sequence>
<organism evidence="2 3">
    <name type="scientific">Actinophytocola gossypii</name>
    <dbReference type="NCBI Taxonomy" id="2812003"/>
    <lineage>
        <taxon>Bacteria</taxon>
        <taxon>Bacillati</taxon>
        <taxon>Actinomycetota</taxon>
        <taxon>Actinomycetes</taxon>
        <taxon>Pseudonocardiales</taxon>
        <taxon>Pseudonocardiaceae</taxon>
    </lineage>
</organism>
<evidence type="ECO:0000256" key="1">
    <source>
        <dbReference type="SAM" id="SignalP"/>
    </source>
</evidence>
<dbReference type="RefSeq" id="WP_260191672.1">
    <property type="nucleotide sequence ID" value="NZ_JAFFZE010000012.1"/>
</dbReference>
<evidence type="ECO:0000313" key="3">
    <source>
        <dbReference type="Proteomes" id="UP001156441"/>
    </source>
</evidence>
<evidence type="ECO:0000313" key="2">
    <source>
        <dbReference type="EMBL" id="MCT2584266.1"/>
    </source>
</evidence>
<feature type="signal peptide" evidence="1">
    <location>
        <begin position="1"/>
        <end position="24"/>
    </location>
</feature>
<dbReference type="EMBL" id="JAFFZE010000012">
    <property type="protein sequence ID" value="MCT2584266.1"/>
    <property type="molecule type" value="Genomic_DNA"/>
</dbReference>
<proteinExistence type="predicted"/>
<feature type="chain" id="PRO_5047215245" evidence="1">
    <location>
        <begin position="25"/>
        <end position="135"/>
    </location>
</feature>
<gene>
    <name evidence="2" type="ORF">JT362_14165</name>
</gene>
<name>A0ABT2J906_9PSEU</name>
<reference evidence="2 3" key="1">
    <citation type="submission" date="2021-02" db="EMBL/GenBank/DDBJ databases">
        <title>Actinophytocola xerophila sp. nov., isolated from soil of cotton cropping field.</title>
        <authorList>
            <person name="Huang R."/>
            <person name="Chen X."/>
            <person name="Ge X."/>
            <person name="Liu W."/>
        </authorList>
    </citation>
    <scope>NUCLEOTIDE SEQUENCE [LARGE SCALE GENOMIC DNA]</scope>
    <source>
        <strain evidence="2 3">S1-96</strain>
    </source>
</reference>
<keyword evidence="3" id="KW-1185">Reference proteome</keyword>
<protein>
    <submittedName>
        <fullName evidence="2">Uncharacterized protein</fullName>
    </submittedName>
</protein>
<keyword evidence="1" id="KW-0732">Signal</keyword>
<accession>A0ABT2J906</accession>
<comment type="caution">
    <text evidence="2">The sequence shown here is derived from an EMBL/GenBank/DDBJ whole genome shotgun (WGS) entry which is preliminary data.</text>
</comment>
<dbReference type="Proteomes" id="UP001156441">
    <property type="component" value="Unassembled WGS sequence"/>
</dbReference>